<dbReference type="Pfam" id="PF03103">
    <property type="entry name" value="DUF243"/>
    <property type="match status" value="1"/>
</dbReference>
<dbReference type="PANTHER" id="PTHR31927">
    <property type="entry name" value="FI07246P-RELATED-RELATED"/>
    <property type="match status" value="1"/>
</dbReference>
<feature type="region of interest" description="Disordered" evidence="1">
    <location>
        <begin position="195"/>
        <end position="219"/>
    </location>
</feature>
<feature type="domain" description="DUF243" evidence="3">
    <location>
        <begin position="79"/>
        <end position="179"/>
    </location>
</feature>
<evidence type="ECO:0000256" key="1">
    <source>
        <dbReference type="SAM" id="MobiDB-lite"/>
    </source>
</evidence>
<evidence type="ECO:0000256" key="2">
    <source>
        <dbReference type="SAM" id="SignalP"/>
    </source>
</evidence>
<gene>
    <name evidence="4" type="ORF">ODALV1_LOCUS19954</name>
</gene>
<proteinExistence type="predicted"/>
<sequence>MERILIMTSLTILSTTSAIMAAPQPQGYGAPSGGFNNNFNRNQDTTGFQGFRNTLSNNGARLSNGNPSSSSLGSEIEGPKVFRHISLFVAPQEPEQNRVRTIQTQGNPDKHVNVIFIKAPSQSNSQQTEVILPEQPEQKTLVYVLVKRPEAAGNNVRVRGPSPTKPSAPEVYFIKYKDGNGNAAAGELSGQIQNSVSGGNFGGSIPVRSSGLSSSYGAP</sequence>
<accession>A0ABP1RB75</accession>
<feature type="chain" id="PRO_5046220131" description="DUF243 domain-containing protein" evidence="2">
    <location>
        <begin position="22"/>
        <end position="219"/>
    </location>
</feature>
<keyword evidence="2" id="KW-0732">Signal</keyword>
<reference evidence="4 5" key="1">
    <citation type="submission" date="2024-08" db="EMBL/GenBank/DDBJ databases">
        <authorList>
            <person name="Cucini C."/>
            <person name="Frati F."/>
        </authorList>
    </citation>
    <scope>NUCLEOTIDE SEQUENCE [LARGE SCALE GENOMIC DNA]</scope>
</reference>
<feature type="signal peptide" evidence="2">
    <location>
        <begin position="1"/>
        <end position="21"/>
    </location>
</feature>
<dbReference type="Proteomes" id="UP001642540">
    <property type="component" value="Unassembled WGS sequence"/>
</dbReference>
<keyword evidence="5" id="KW-1185">Reference proteome</keyword>
<evidence type="ECO:0000313" key="5">
    <source>
        <dbReference type="Proteomes" id="UP001642540"/>
    </source>
</evidence>
<evidence type="ECO:0000313" key="4">
    <source>
        <dbReference type="EMBL" id="CAL8122789.1"/>
    </source>
</evidence>
<dbReference type="SMART" id="SM00690">
    <property type="entry name" value="DM5"/>
    <property type="match status" value="1"/>
</dbReference>
<feature type="compositionally biased region" description="Polar residues" evidence="1">
    <location>
        <begin position="210"/>
        <end position="219"/>
    </location>
</feature>
<organism evidence="4 5">
    <name type="scientific">Orchesella dallaii</name>
    <dbReference type="NCBI Taxonomy" id="48710"/>
    <lineage>
        <taxon>Eukaryota</taxon>
        <taxon>Metazoa</taxon>
        <taxon>Ecdysozoa</taxon>
        <taxon>Arthropoda</taxon>
        <taxon>Hexapoda</taxon>
        <taxon>Collembola</taxon>
        <taxon>Entomobryomorpha</taxon>
        <taxon>Entomobryoidea</taxon>
        <taxon>Orchesellidae</taxon>
        <taxon>Orchesellinae</taxon>
        <taxon>Orchesella</taxon>
    </lineage>
</organism>
<dbReference type="EMBL" id="CAXLJM020000068">
    <property type="protein sequence ID" value="CAL8122789.1"/>
    <property type="molecule type" value="Genomic_DNA"/>
</dbReference>
<evidence type="ECO:0000259" key="3">
    <source>
        <dbReference type="SMART" id="SM00690"/>
    </source>
</evidence>
<protein>
    <recommendedName>
        <fullName evidence="3">DUF243 domain-containing protein</fullName>
    </recommendedName>
</protein>
<dbReference type="InterPro" id="IPR004145">
    <property type="entry name" value="DUF243"/>
</dbReference>
<name>A0ABP1RB75_9HEXA</name>
<comment type="caution">
    <text evidence="4">The sequence shown here is derived from an EMBL/GenBank/DDBJ whole genome shotgun (WGS) entry which is preliminary data.</text>
</comment>